<proteinExistence type="predicted"/>
<feature type="compositionally biased region" description="Gly residues" evidence="1">
    <location>
        <begin position="40"/>
        <end position="57"/>
    </location>
</feature>
<comment type="caution">
    <text evidence="2">The sequence shown here is derived from an EMBL/GenBank/DDBJ whole genome shotgun (WGS) entry which is preliminary data.</text>
</comment>
<name>A0ABQ0PSG1_9PROT</name>
<keyword evidence="3" id="KW-1185">Reference proteome</keyword>
<dbReference type="Proteomes" id="UP001061452">
    <property type="component" value="Unassembled WGS sequence"/>
</dbReference>
<dbReference type="EMBL" id="BAQJ01000449">
    <property type="protein sequence ID" value="GBQ79130.1"/>
    <property type="molecule type" value="Genomic_DNA"/>
</dbReference>
<sequence length="64" mass="6257">MLAFGQGGTGGQKGHAKHGQGGQADGAGDHVCHDRANAHGGVGLWRGVGAAGMTHPGGGERMRA</sequence>
<evidence type="ECO:0000313" key="2">
    <source>
        <dbReference type="EMBL" id="GBQ79130.1"/>
    </source>
</evidence>
<reference evidence="2" key="1">
    <citation type="submission" date="2013-04" db="EMBL/GenBank/DDBJ databases">
        <title>The genome sequencing project of 58 acetic acid bacteria.</title>
        <authorList>
            <person name="Okamoto-Kainuma A."/>
            <person name="Ishikawa M."/>
            <person name="Umino S."/>
            <person name="Koizumi Y."/>
            <person name="Shiwa Y."/>
            <person name="Yoshikawa H."/>
            <person name="Matsutani M."/>
            <person name="Matsushita K."/>
        </authorList>
    </citation>
    <scope>NUCLEOTIDE SEQUENCE</scope>
    <source>
        <strain evidence="2">NRIC 0521</strain>
    </source>
</reference>
<feature type="region of interest" description="Disordered" evidence="1">
    <location>
        <begin position="1"/>
        <end position="64"/>
    </location>
</feature>
<feature type="compositionally biased region" description="Gly residues" evidence="1">
    <location>
        <begin position="1"/>
        <end position="25"/>
    </location>
</feature>
<accession>A0ABQ0PSG1</accession>
<evidence type="ECO:0000256" key="1">
    <source>
        <dbReference type="SAM" id="MobiDB-lite"/>
    </source>
</evidence>
<organism evidence="2 3">
    <name type="scientific">Komagataeibacter intermedius NRIC 0521</name>
    <dbReference type="NCBI Taxonomy" id="1307934"/>
    <lineage>
        <taxon>Bacteria</taxon>
        <taxon>Pseudomonadati</taxon>
        <taxon>Pseudomonadota</taxon>
        <taxon>Alphaproteobacteria</taxon>
        <taxon>Acetobacterales</taxon>
        <taxon>Acetobacteraceae</taxon>
        <taxon>Komagataeibacter</taxon>
    </lineage>
</organism>
<evidence type="ECO:0000313" key="3">
    <source>
        <dbReference type="Proteomes" id="UP001061452"/>
    </source>
</evidence>
<gene>
    <name evidence="2" type="ORF">AA0521_3360</name>
</gene>
<protein>
    <submittedName>
        <fullName evidence="2">Uncharacterized protein</fullName>
    </submittedName>
</protein>
<feature type="compositionally biased region" description="Basic and acidic residues" evidence="1">
    <location>
        <begin position="27"/>
        <end position="37"/>
    </location>
</feature>